<reference evidence="2" key="2">
    <citation type="submission" date="2018-05" db="EMBL/GenBank/DDBJ databases">
        <title>OmerRS3 (Oryza meridionalis Reference Sequence Version 3).</title>
        <authorList>
            <person name="Zhang J."/>
            <person name="Kudrna D."/>
            <person name="Lee S."/>
            <person name="Talag J."/>
            <person name="Welchert J."/>
            <person name="Wing R.A."/>
        </authorList>
    </citation>
    <scope>NUCLEOTIDE SEQUENCE [LARGE SCALE GENOMIC DNA]</scope>
    <source>
        <strain evidence="2">cv. OR44</strain>
    </source>
</reference>
<evidence type="ECO:0000313" key="3">
    <source>
        <dbReference type="Proteomes" id="UP000008021"/>
    </source>
</evidence>
<keyword evidence="1" id="KW-0812">Transmembrane</keyword>
<sequence>MKVIPAACSSFQQLEKLEVDSISAVLVAPICSLLAATLSELSFKFDLRMESFTETQEEALQLLTSLRKLDFGDCPHLRSLPEGLRHLSSLEELAIFNCRLIRSMPEEGLPASLKRAIMV</sequence>
<name>A0A0E0CIR3_9ORYZ</name>
<evidence type="ECO:0000256" key="1">
    <source>
        <dbReference type="SAM" id="Phobius"/>
    </source>
</evidence>
<evidence type="ECO:0008006" key="4">
    <source>
        <dbReference type="Google" id="ProtNLM"/>
    </source>
</evidence>
<dbReference type="Gene3D" id="3.80.10.10">
    <property type="entry name" value="Ribonuclease Inhibitor"/>
    <property type="match status" value="1"/>
</dbReference>
<dbReference type="SUPFAM" id="SSF52047">
    <property type="entry name" value="RNI-like"/>
    <property type="match status" value="1"/>
</dbReference>
<keyword evidence="3" id="KW-1185">Reference proteome</keyword>
<dbReference type="InterPro" id="IPR032675">
    <property type="entry name" value="LRR_dom_sf"/>
</dbReference>
<accession>A0A0E0CIR3</accession>
<reference evidence="2" key="1">
    <citation type="submission" date="2015-04" db="UniProtKB">
        <authorList>
            <consortium name="EnsemblPlants"/>
        </authorList>
    </citation>
    <scope>IDENTIFICATION</scope>
</reference>
<dbReference type="STRING" id="40149.A0A0E0CIR3"/>
<dbReference type="EnsemblPlants" id="OMERI02G12050.1">
    <property type="protein sequence ID" value="OMERI02G12050.1"/>
    <property type="gene ID" value="OMERI02G12050"/>
</dbReference>
<dbReference type="HOGENOM" id="CLU_167145_0_0_1"/>
<protein>
    <recommendedName>
        <fullName evidence="4">NB-ARC domain-containing protein</fullName>
    </recommendedName>
</protein>
<feature type="transmembrane region" description="Helical" evidence="1">
    <location>
        <begin position="22"/>
        <end position="43"/>
    </location>
</feature>
<dbReference type="AlphaFoldDB" id="A0A0E0CIR3"/>
<dbReference type="Proteomes" id="UP000008021">
    <property type="component" value="Chromosome 2"/>
</dbReference>
<organism evidence="2">
    <name type="scientific">Oryza meridionalis</name>
    <dbReference type="NCBI Taxonomy" id="40149"/>
    <lineage>
        <taxon>Eukaryota</taxon>
        <taxon>Viridiplantae</taxon>
        <taxon>Streptophyta</taxon>
        <taxon>Embryophyta</taxon>
        <taxon>Tracheophyta</taxon>
        <taxon>Spermatophyta</taxon>
        <taxon>Magnoliopsida</taxon>
        <taxon>Liliopsida</taxon>
        <taxon>Poales</taxon>
        <taxon>Poaceae</taxon>
        <taxon>BOP clade</taxon>
        <taxon>Oryzoideae</taxon>
        <taxon>Oryzeae</taxon>
        <taxon>Oryzinae</taxon>
        <taxon>Oryza</taxon>
    </lineage>
</organism>
<proteinExistence type="predicted"/>
<keyword evidence="1" id="KW-0472">Membrane</keyword>
<keyword evidence="1" id="KW-1133">Transmembrane helix</keyword>
<evidence type="ECO:0000313" key="2">
    <source>
        <dbReference type="EnsemblPlants" id="OMERI02G12050.1"/>
    </source>
</evidence>
<dbReference type="Gramene" id="OMERI02G12050.1">
    <property type="protein sequence ID" value="OMERI02G12050.1"/>
    <property type="gene ID" value="OMERI02G12050"/>
</dbReference>
<dbReference type="eggNOG" id="KOG4658">
    <property type="taxonomic scope" value="Eukaryota"/>
</dbReference>